<name>A0A2N6QSY5_9BACT</name>
<proteinExistence type="predicted"/>
<organism evidence="1 2">
    <name type="scientific">Hoylesella buccalis</name>
    <dbReference type="NCBI Taxonomy" id="28127"/>
    <lineage>
        <taxon>Bacteria</taxon>
        <taxon>Pseudomonadati</taxon>
        <taxon>Bacteroidota</taxon>
        <taxon>Bacteroidia</taxon>
        <taxon>Bacteroidales</taxon>
        <taxon>Prevotellaceae</taxon>
        <taxon>Hoylesella</taxon>
    </lineage>
</organism>
<comment type="caution">
    <text evidence="1">The sequence shown here is derived from an EMBL/GenBank/DDBJ whole genome shotgun (WGS) entry which is preliminary data.</text>
</comment>
<evidence type="ECO:0000313" key="1">
    <source>
        <dbReference type="EMBL" id="PMC25073.1"/>
    </source>
</evidence>
<sequence length="63" mass="7456">MLLPKKWVEKDGTRVIYRRNSLYINYIQKSLIFGVFAPKSALFANTSKIRRLVVKKNYIHEQA</sequence>
<dbReference type="EMBL" id="PNGJ01000002">
    <property type="protein sequence ID" value="PMC25073.1"/>
    <property type="molecule type" value="Genomic_DNA"/>
</dbReference>
<evidence type="ECO:0000313" key="2">
    <source>
        <dbReference type="Proteomes" id="UP000235564"/>
    </source>
</evidence>
<dbReference type="Proteomes" id="UP000235564">
    <property type="component" value="Unassembled WGS sequence"/>
</dbReference>
<accession>A0A2N6QSY5</accession>
<dbReference type="AlphaFoldDB" id="A0A2N6QSY5"/>
<protein>
    <submittedName>
        <fullName evidence="1">Uncharacterized protein</fullName>
    </submittedName>
</protein>
<gene>
    <name evidence="1" type="ORF">CJ231_04070</name>
</gene>
<reference evidence="1 2" key="1">
    <citation type="submission" date="2017-09" db="EMBL/GenBank/DDBJ databases">
        <title>Bacterial strain isolated from the female urinary microbiota.</title>
        <authorList>
            <person name="Thomas-White K."/>
            <person name="Kumar N."/>
            <person name="Forster S."/>
            <person name="Putonti C."/>
            <person name="Lawley T."/>
            <person name="Wolfe A.J."/>
        </authorList>
    </citation>
    <scope>NUCLEOTIDE SEQUENCE [LARGE SCALE GENOMIC DNA]</scope>
    <source>
        <strain evidence="1 2">UMB0536</strain>
    </source>
</reference>